<evidence type="ECO:0000313" key="2">
    <source>
        <dbReference type="Proteomes" id="UP000054653"/>
    </source>
</evidence>
<name>A0A0V1CBA3_TRIBR</name>
<dbReference type="EMBL" id="JYDI01000279">
    <property type="protein sequence ID" value="KRY46607.1"/>
    <property type="molecule type" value="Genomic_DNA"/>
</dbReference>
<proteinExistence type="predicted"/>
<evidence type="ECO:0000313" key="1">
    <source>
        <dbReference type="EMBL" id="KRY46607.1"/>
    </source>
</evidence>
<gene>
    <name evidence="1" type="ORF">T03_5559</name>
</gene>
<accession>A0A0V1CBA3</accession>
<dbReference type="AlphaFoldDB" id="A0A0V1CBA3"/>
<reference evidence="1 2" key="1">
    <citation type="submission" date="2015-01" db="EMBL/GenBank/DDBJ databases">
        <title>Evolution of Trichinella species and genotypes.</title>
        <authorList>
            <person name="Korhonen P.K."/>
            <person name="Edoardo P."/>
            <person name="Giuseppe L.R."/>
            <person name="Gasser R.B."/>
        </authorList>
    </citation>
    <scope>NUCLEOTIDE SEQUENCE [LARGE SCALE GENOMIC DNA]</scope>
    <source>
        <strain evidence="1">ISS120</strain>
    </source>
</reference>
<comment type="caution">
    <text evidence="1">The sequence shown here is derived from an EMBL/GenBank/DDBJ whole genome shotgun (WGS) entry which is preliminary data.</text>
</comment>
<organism evidence="1 2">
    <name type="scientific">Trichinella britovi</name>
    <name type="common">Parasitic roundworm</name>
    <dbReference type="NCBI Taxonomy" id="45882"/>
    <lineage>
        <taxon>Eukaryota</taxon>
        <taxon>Metazoa</taxon>
        <taxon>Ecdysozoa</taxon>
        <taxon>Nematoda</taxon>
        <taxon>Enoplea</taxon>
        <taxon>Dorylaimia</taxon>
        <taxon>Trichinellida</taxon>
        <taxon>Trichinellidae</taxon>
        <taxon>Trichinella</taxon>
    </lineage>
</organism>
<keyword evidence="2" id="KW-1185">Reference proteome</keyword>
<sequence length="79" mass="8349">MERAGLIGLGITSGVDDSSVSDCFLDGGGHLSAGRSIVGISRIAIPSVRSCRYGCRGLECCYLVRQRPILDGYEGRENG</sequence>
<protein>
    <submittedName>
        <fullName evidence="1">Uncharacterized protein</fullName>
    </submittedName>
</protein>
<dbReference type="Proteomes" id="UP000054653">
    <property type="component" value="Unassembled WGS sequence"/>
</dbReference>